<comment type="caution">
    <text evidence="1">The sequence shown here is derived from an EMBL/GenBank/DDBJ whole genome shotgun (WGS) entry which is preliminary data.</text>
</comment>
<dbReference type="AlphaFoldDB" id="K1RQF0"/>
<dbReference type="EMBL" id="AJWZ01011277">
    <property type="protein sequence ID" value="EKC45799.1"/>
    <property type="molecule type" value="Genomic_DNA"/>
</dbReference>
<proteinExistence type="predicted"/>
<sequence length="45" mass="5422">MKLSTYHKMLGHEVVFYKGDLKQFVIERIANKCIDEFYKIDENIN</sequence>
<feature type="non-terminal residue" evidence="1">
    <location>
        <position position="45"/>
    </location>
</feature>
<name>K1RQF0_9ZZZZ</name>
<reference evidence="1" key="1">
    <citation type="journal article" date="2013" name="Environ. Microbiol.">
        <title>Microbiota from the distal guts of lean and obese adolescents exhibit partial functional redundancy besides clear differences in community structure.</title>
        <authorList>
            <person name="Ferrer M."/>
            <person name="Ruiz A."/>
            <person name="Lanza F."/>
            <person name="Haange S.B."/>
            <person name="Oberbach A."/>
            <person name="Till H."/>
            <person name="Bargiela R."/>
            <person name="Campoy C."/>
            <person name="Segura M.T."/>
            <person name="Richter M."/>
            <person name="von Bergen M."/>
            <person name="Seifert J."/>
            <person name="Suarez A."/>
        </authorList>
    </citation>
    <scope>NUCLEOTIDE SEQUENCE</scope>
</reference>
<protein>
    <submittedName>
        <fullName evidence="1">Uncharacterized protein</fullName>
    </submittedName>
</protein>
<accession>K1RQF0</accession>
<evidence type="ECO:0000313" key="1">
    <source>
        <dbReference type="EMBL" id="EKC45799.1"/>
    </source>
</evidence>
<gene>
    <name evidence="1" type="ORF">OBE_16663</name>
</gene>
<organism evidence="1">
    <name type="scientific">human gut metagenome</name>
    <dbReference type="NCBI Taxonomy" id="408170"/>
    <lineage>
        <taxon>unclassified sequences</taxon>
        <taxon>metagenomes</taxon>
        <taxon>organismal metagenomes</taxon>
    </lineage>
</organism>